<name>A0A973W4T9_9BRAD</name>
<dbReference type="InterPro" id="IPR036677">
    <property type="entry name" value="EutN_CcmL_sf"/>
</dbReference>
<dbReference type="CDD" id="cd01614">
    <property type="entry name" value="EutN_CcmL"/>
    <property type="match status" value="1"/>
</dbReference>
<dbReference type="PANTHER" id="PTHR36539">
    <property type="entry name" value="ETHANOLAMINE UTILIZATION PROTEIN EUTN"/>
    <property type="match status" value="1"/>
</dbReference>
<dbReference type="InterPro" id="IPR004992">
    <property type="entry name" value="EutN_CcmL"/>
</dbReference>
<organism evidence="3">
    <name type="scientific">Bradyrhizobium septentrionale</name>
    <dbReference type="NCBI Taxonomy" id="1404411"/>
    <lineage>
        <taxon>Bacteria</taxon>
        <taxon>Pseudomonadati</taxon>
        <taxon>Pseudomonadota</taxon>
        <taxon>Alphaproteobacteria</taxon>
        <taxon>Hyphomicrobiales</taxon>
        <taxon>Nitrobacteraceae</taxon>
        <taxon>Bradyrhizobium</taxon>
    </lineage>
</organism>
<dbReference type="Pfam" id="PF03319">
    <property type="entry name" value="EutN_CcmL"/>
    <property type="match status" value="1"/>
</dbReference>
<dbReference type="PROSITE" id="PS51932">
    <property type="entry name" value="BMV"/>
    <property type="match status" value="1"/>
</dbReference>
<accession>A0A973W4T9</accession>
<gene>
    <name evidence="3" type="ORF">HAP48_032500</name>
</gene>
<reference evidence="3" key="1">
    <citation type="submission" date="2020-06" db="EMBL/GenBank/DDBJ databases">
        <title>Whole Genome Sequence of Bradyrhizobium sp. Strain 1S1.</title>
        <authorList>
            <person name="Bromfield E.S.P."/>
            <person name="Cloutier S."/>
        </authorList>
    </citation>
    <scope>NUCLEOTIDE SEQUENCE [LARGE SCALE GENOMIC DNA]</scope>
    <source>
        <strain evidence="3">1S1</strain>
    </source>
</reference>
<dbReference type="Gene3D" id="2.40.50.220">
    <property type="entry name" value="EutN/Ccml"/>
    <property type="match status" value="1"/>
</dbReference>
<dbReference type="PANTHER" id="PTHR36539:SF1">
    <property type="entry name" value="BACTERIAL MICROCOMPARTMENT SHELL VERTEX PROTEIN EUTN"/>
    <property type="match status" value="1"/>
</dbReference>
<evidence type="ECO:0000256" key="1">
    <source>
        <dbReference type="ARBA" id="ARBA00024322"/>
    </source>
</evidence>
<dbReference type="AlphaFoldDB" id="A0A973W4T9"/>
<evidence type="ECO:0000313" key="3">
    <source>
        <dbReference type="EMBL" id="NVI47601.1"/>
    </source>
</evidence>
<comment type="caution">
    <text evidence="3">The sequence shown here is derived from an EMBL/GenBank/DDBJ whole genome shotgun (WGS) entry which is preliminary data.</text>
</comment>
<evidence type="ECO:0000256" key="2">
    <source>
        <dbReference type="ARBA" id="ARBA00024446"/>
    </source>
</evidence>
<dbReference type="EMBL" id="JAAOLE020000001">
    <property type="protein sequence ID" value="NVI47601.1"/>
    <property type="molecule type" value="Genomic_DNA"/>
</dbReference>
<dbReference type="SUPFAM" id="SSF159133">
    <property type="entry name" value="EutN/CcmL-like"/>
    <property type="match status" value="1"/>
</dbReference>
<dbReference type="GO" id="GO:0031469">
    <property type="term" value="C:bacterial microcompartment"/>
    <property type="evidence" value="ECO:0007669"/>
    <property type="project" value="UniProtKB-SubCell"/>
</dbReference>
<comment type="subcellular location">
    <subcellularLocation>
        <location evidence="1">Bacterial microcompartment</location>
    </subcellularLocation>
</comment>
<keyword evidence="2" id="KW-1283">Bacterial microcompartment</keyword>
<protein>
    <submittedName>
        <fullName evidence="3">EutN/CcmL family microcompartment protein</fullName>
    </submittedName>
</protein>
<proteinExistence type="predicted"/>
<dbReference type="RefSeq" id="WP_166208305.1">
    <property type="nucleotide sequence ID" value="NZ_CP088285.1"/>
</dbReference>
<sequence>MEIGRVVGTVVSTVKSSGLNSFKLLVVTPLAAGEELTAVDPKDTYVAIDLIGAGDGDVVLVTKGSAARLSDATNVPTDAAIIAVVDTVQLGSQNAYSKT</sequence>